<organism evidence="2 3">
    <name type="scientific">Lepeophtheirus salmonis</name>
    <name type="common">Salmon louse</name>
    <name type="synonym">Caligus salmonis</name>
    <dbReference type="NCBI Taxonomy" id="72036"/>
    <lineage>
        <taxon>Eukaryota</taxon>
        <taxon>Metazoa</taxon>
        <taxon>Ecdysozoa</taxon>
        <taxon>Arthropoda</taxon>
        <taxon>Crustacea</taxon>
        <taxon>Multicrustacea</taxon>
        <taxon>Hexanauplia</taxon>
        <taxon>Copepoda</taxon>
        <taxon>Siphonostomatoida</taxon>
        <taxon>Caligidae</taxon>
        <taxon>Lepeophtheirus</taxon>
    </lineage>
</organism>
<evidence type="ECO:0000313" key="3">
    <source>
        <dbReference type="Proteomes" id="UP000675881"/>
    </source>
</evidence>
<evidence type="ECO:0000313" key="2">
    <source>
        <dbReference type="EMBL" id="CAF2917215.1"/>
    </source>
</evidence>
<protein>
    <submittedName>
        <fullName evidence="2">(salmon louse) hypothetical protein</fullName>
    </submittedName>
</protein>
<name>A0A7R8CVZ3_LEPSM</name>
<dbReference type="AlphaFoldDB" id="A0A7R8CVZ3"/>
<accession>A0A7R8CVZ3</accession>
<keyword evidence="3" id="KW-1185">Reference proteome</keyword>
<proteinExistence type="predicted"/>
<gene>
    <name evidence="2" type="ORF">LSAA_8328</name>
</gene>
<sequence length="163" mass="18819">MNRGAETLSAVAATCMKVSLNIIGRTFSGAFDGKEWVVKWDWKEEPNFLNTIAKYKMKKGIKERFDDEITRWISNGWLKPCSQGKKSYIKRTSPRRNYQYPHSSKDMNISSILFVVFSMLVALSMGSHHTEEEKGNPKPPKKNEKFNIPEFNKENSRNFMGMA</sequence>
<dbReference type="Proteomes" id="UP000675881">
    <property type="component" value="Chromosome 4"/>
</dbReference>
<reference evidence="2" key="1">
    <citation type="submission" date="2021-02" db="EMBL/GenBank/DDBJ databases">
        <authorList>
            <person name="Bekaert M."/>
        </authorList>
    </citation>
    <scope>NUCLEOTIDE SEQUENCE</scope>
    <source>
        <strain evidence="2">IoA-00</strain>
    </source>
</reference>
<evidence type="ECO:0000256" key="1">
    <source>
        <dbReference type="SAM" id="MobiDB-lite"/>
    </source>
</evidence>
<dbReference type="EMBL" id="HG994583">
    <property type="protein sequence ID" value="CAF2917215.1"/>
    <property type="molecule type" value="Genomic_DNA"/>
</dbReference>
<feature type="compositionally biased region" description="Basic and acidic residues" evidence="1">
    <location>
        <begin position="128"/>
        <end position="156"/>
    </location>
</feature>
<feature type="region of interest" description="Disordered" evidence="1">
    <location>
        <begin position="128"/>
        <end position="163"/>
    </location>
</feature>